<name>A0A7V0T5F3_UNCW3</name>
<evidence type="ECO:0000256" key="3">
    <source>
        <dbReference type="ARBA" id="ARBA00022884"/>
    </source>
</evidence>
<dbReference type="GO" id="GO:0006412">
    <property type="term" value="P:translation"/>
    <property type="evidence" value="ECO:0007669"/>
    <property type="project" value="UniProtKB-UniRule"/>
</dbReference>
<dbReference type="PIRSF" id="PIRSF002134">
    <property type="entry name" value="Ribosomal_S13"/>
    <property type="match status" value="1"/>
</dbReference>
<keyword evidence="7" id="KW-0820">tRNA-binding</keyword>
<dbReference type="GO" id="GO:0003735">
    <property type="term" value="F:structural constituent of ribosome"/>
    <property type="evidence" value="ECO:0007669"/>
    <property type="project" value="InterPro"/>
</dbReference>
<evidence type="ECO:0000256" key="4">
    <source>
        <dbReference type="ARBA" id="ARBA00022980"/>
    </source>
</evidence>
<dbReference type="Gene3D" id="1.10.8.50">
    <property type="match status" value="1"/>
</dbReference>
<evidence type="ECO:0000256" key="6">
    <source>
        <dbReference type="ARBA" id="ARBA00035166"/>
    </source>
</evidence>
<evidence type="ECO:0000256" key="8">
    <source>
        <dbReference type="RuleBase" id="RU003830"/>
    </source>
</evidence>
<keyword evidence="4 7" id="KW-0689">Ribosomal protein</keyword>
<organism evidence="10">
    <name type="scientific">candidate division WOR-3 bacterium</name>
    <dbReference type="NCBI Taxonomy" id="2052148"/>
    <lineage>
        <taxon>Bacteria</taxon>
        <taxon>Bacteria division WOR-3</taxon>
    </lineage>
</organism>
<dbReference type="SUPFAM" id="SSF46946">
    <property type="entry name" value="S13-like H2TH domain"/>
    <property type="match status" value="1"/>
</dbReference>
<dbReference type="Proteomes" id="UP000885672">
    <property type="component" value="Unassembled WGS sequence"/>
</dbReference>
<dbReference type="PROSITE" id="PS50159">
    <property type="entry name" value="RIBOSOMAL_S13_2"/>
    <property type="match status" value="1"/>
</dbReference>
<evidence type="ECO:0000256" key="5">
    <source>
        <dbReference type="ARBA" id="ARBA00023274"/>
    </source>
</evidence>
<dbReference type="Gene3D" id="4.10.910.10">
    <property type="entry name" value="30s ribosomal protein s13, domain 2"/>
    <property type="match status" value="1"/>
</dbReference>
<evidence type="ECO:0000256" key="2">
    <source>
        <dbReference type="ARBA" id="ARBA00022730"/>
    </source>
</evidence>
<dbReference type="NCBIfam" id="TIGR03631">
    <property type="entry name" value="uS13_bact"/>
    <property type="match status" value="1"/>
</dbReference>
<dbReference type="AlphaFoldDB" id="A0A7V0T5F3"/>
<accession>A0A7V0T5F3</accession>
<dbReference type="GO" id="GO:0019843">
    <property type="term" value="F:rRNA binding"/>
    <property type="evidence" value="ECO:0007669"/>
    <property type="project" value="UniProtKB-UniRule"/>
</dbReference>
<reference evidence="10" key="1">
    <citation type="journal article" date="2020" name="mSystems">
        <title>Genome- and Community-Level Interaction Insights into Carbon Utilization and Element Cycling Functions of Hydrothermarchaeota in Hydrothermal Sediment.</title>
        <authorList>
            <person name="Zhou Z."/>
            <person name="Liu Y."/>
            <person name="Xu W."/>
            <person name="Pan J."/>
            <person name="Luo Z.H."/>
            <person name="Li M."/>
        </authorList>
    </citation>
    <scope>NUCLEOTIDE SEQUENCE [LARGE SCALE GENOMIC DNA]</scope>
    <source>
        <strain evidence="10">SpSt-1182</strain>
    </source>
</reference>
<keyword evidence="3 7" id="KW-0694">RNA-binding</keyword>
<gene>
    <name evidence="7" type="primary">rpsM</name>
    <name evidence="10" type="ORF">ENN51_04390</name>
</gene>
<dbReference type="InterPro" id="IPR019980">
    <property type="entry name" value="Ribosomal_uS13_bac-type"/>
</dbReference>
<proteinExistence type="inferred from homology"/>
<comment type="caution">
    <text evidence="10">The sequence shown here is derived from an EMBL/GenBank/DDBJ whole genome shotgun (WGS) entry which is preliminary data.</text>
</comment>
<dbReference type="InterPro" id="IPR010979">
    <property type="entry name" value="Ribosomal_uS13-like_H2TH"/>
</dbReference>
<dbReference type="PANTHER" id="PTHR10871">
    <property type="entry name" value="30S RIBOSOMAL PROTEIN S13/40S RIBOSOMAL PROTEIN S18"/>
    <property type="match status" value="1"/>
</dbReference>
<feature type="compositionally biased region" description="Basic residues" evidence="9">
    <location>
        <begin position="97"/>
        <end position="114"/>
    </location>
</feature>
<evidence type="ECO:0000256" key="7">
    <source>
        <dbReference type="HAMAP-Rule" id="MF_01315"/>
    </source>
</evidence>
<dbReference type="InterPro" id="IPR001892">
    <property type="entry name" value="Ribosomal_uS13"/>
</dbReference>
<feature type="region of interest" description="Disordered" evidence="9">
    <location>
        <begin position="97"/>
        <end position="125"/>
    </location>
</feature>
<comment type="similarity">
    <text evidence="1 7 8">Belongs to the universal ribosomal protein uS13 family.</text>
</comment>
<dbReference type="GO" id="GO:0000049">
    <property type="term" value="F:tRNA binding"/>
    <property type="evidence" value="ECO:0007669"/>
    <property type="project" value="UniProtKB-UniRule"/>
</dbReference>
<comment type="subunit">
    <text evidence="7">Part of the 30S ribosomal subunit. Forms a loose heterodimer with protein S19. Forms two bridges to the 50S subunit in the 70S ribosome.</text>
</comment>
<dbReference type="GO" id="GO:0015935">
    <property type="term" value="C:small ribosomal subunit"/>
    <property type="evidence" value="ECO:0007669"/>
    <property type="project" value="TreeGrafter"/>
</dbReference>
<dbReference type="PANTHER" id="PTHR10871:SF1">
    <property type="entry name" value="SMALL RIBOSOMAL SUBUNIT PROTEIN US13M"/>
    <property type="match status" value="1"/>
</dbReference>
<keyword evidence="5 7" id="KW-0687">Ribonucleoprotein</keyword>
<dbReference type="InterPro" id="IPR027437">
    <property type="entry name" value="Rbsml_uS13_C"/>
</dbReference>
<comment type="function">
    <text evidence="7">Located at the top of the head of the 30S subunit, it contacts several helices of the 16S rRNA. In the 70S ribosome it contacts the 23S rRNA (bridge B1a) and protein L5 of the 50S subunit (bridge B1b), connecting the 2 subunits; these bridges are implicated in subunit movement. Contacts the tRNAs in the A and P-sites.</text>
</comment>
<evidence type="ECO:0000256" key="1">
    <source>
        <dbReference type="ARBA" id="ARBA00008080"/>
    </source>
</evidence>
<dbReference type="GO" id="GO:0005829">
    <property type="term" value="C:cytosol"/>
    <property type="evidence" value="ECO:0007669"/>
    <property type="project" value="TreeGrafter"/>
</dbReference>
<protein>
    <recommendedName>
        <fullName evidence="6 7">Small ribosomal subunit protein uS13</fullName>
    </recommendedName>
</protein>
<dbReference type="EMBL" id="DSBX01000166">
    <property type="protein sequence ID" value="HDQ99507.1"/>
    <property type="molecule type" value="Genomic_DNA"/>
</dbReference>
<evidence type="ECO:0000313" key="10">
    <source>
        <dbReference type="EMBL" id="HDQ99507.1"/>
    </source>
</evidence>
<evidence type="ECO:0000256" key="9">
    <source>
        <dbReference type="SAM" id="MobiDB-lite"/>
    </source>
</evidence>
<dbReference type="FunFam" id="1.10.8.50:FF:000001">
    <property type="entry name" value="30S ribosomal protein S13"/>
    <property type="match status" value="1"/>
</dbReference>
<sequence length="125" mass="14057">MARIAGIDLPDNKMILYALPGIYGIGPHSAWQILAAVGIAPDRRVKDLTEDEVAGIRHEIENNYTVEGELRTELSSNIKRYIEIGSYRGVRHRVRLPVRGQRTRTNARTRKGPRKTSGLLKKVKA</sequence>
<dbReference type="HAMAP" id="MF_01315">
    <property type="entry name" value="Ribosomal_uS13"/>
    <property type="match status" value="1"/>
</dbReference>
<dbReference type="Pfam" id="PF00416">
    <property type="entry name" value="Ribosomal_S13"/>
    <property type="match status" value="1"/>
</dbReference>
<keyword evidence="2 7" id="KW-0699">rRNA-binding</keyword>